<feature type="active site" description="Proton acceptor" evidence="9">
    <location>
        <position position="163"/>
    </location>
</feature>
<dbReference type="InterPro" id="IPR004808">
    <property type="entry name" value="AP_endonuc_1"/>
</dbReference>
<dbReference type="GO" id="GO:0046872">
    <property type="term" value="F:metal ion binding"/>
    <property type="evidence" value="ECO:0007669"/>
    <property type="project" value="UniProtKB-KW"/>
</dbReference>
<dbReference type="GO" id="GO:0006284">
    <property type="term" value="P:base-excision repair"/>
    <property type="evidence" value="ECO:0007669"/>
    <property type="project" value="TreeGrafter"/>
</dbReference>
<comment type="similarity">
    <text evidence="2">Belongs to the DNA repair enzymes AP/ExoA family.</text>
</comment>
<evidence type="ECO:0000256" key="9">
    <source>
        <dbReference type="PIRSR" id="PIRSR604808-1"/>
    </source>
</evidence>
<reference evidence="13" key="2">
    <citation type="submission" date="2023-03" db="EMBL/GenBank/DDBJ databases">
        <authorList>
            <consortium name="Wellcome Sanger Institute Data Sharing"/>
        </authorList>
    </citation>
    <scope>NUCLEOTIDE SEQUENCE [LARGE SCALE GENOMIC DNA]</scope>
</reference>
<dbReference type="InterPro" id="IPR036691">
    <property type="entry name" value="Endo/exonu/phosph_ase_sf"/>
</dbReference>
<feature type="active site" evidence="9">
    <location>
        <position position="46"/>
    </location>
</feature>
<dbReference type="GO" id="GO:0003906">
    <property type="term" value="F:DNA-(apurinic or apyrimidinic site) endonuclease activity"/>
    <property type="evidence" value="ECO:0007669"/>
    <property type="project" value="TreeGrafter"/>
</dbReference>
<evidence type="ECO:0000256" key="5">
    <source>
        <dbReference type="ARBA" id="ARBA00022763"/>
    </source>
</evidence>
<evidence type="ECO:0000259" key="12">
    <source>
        <dbReference type="Pfam" id="PF03372"/>
    </source>
</evidence>
<dbReference type="GO" id="GO:0008311">
    <property type="term" value="F:double-stranded DNA 3'-5' DNA exonuclease activity"/>
    <property type="evidence" value="ECO:0007669"/>
    <property type="project" value="UniProtKB-EC"/>
</dbReference>
<sequence length="197" mass="23024">MLEEWQHSFINQYPCVLKKTILDPAGRFIILQCSVLNQDLILVNVYGPNIDDSNFYNNLFLSITDLHGEIIVGGDFNCTLEPRLDRSSGLDSSHPKSRQVIQHFMFELNLKDIWRLKNPTGREYSCYSASHNSRSRIDYFLISNFLISRINSCSYKSVLISDHSITTLNFSVTAAFRRNPIWRLRPHWLHNQNIWNM</sequence>
<dbReference type="GeneTree" id="ENSGT01120000272313"/>
<keyword evidence="7 10" id="KW-0460">Magnesium</keyword>
<dbReference type="GO" id="GO:0008081">
    <property type="term" value="F:phosphoric diester hydrolase activity"/>
    <property type="evidence" value="ECO:0007669"/>
    <property type="project" value="TreeGrafter"/>
</dbReference>
<feature type="binding site" evidence="10">
    <location>
        <position position="162"/>
    </location>
    <ligand>
        <name>Mg(2+)</name>
        <dbReference type="ChEBI" id="CHEBI:18420"/>
        <label>1</label>
    </ligand>
</feature>
<evidence type="ECO:0000256" key="11">
    <source>
        <dbReference type="PIRSR" id="PIRSR604808-3"/>
    </source>
</evidence>
<keyword evidence="10" id="KW-0464">Manganese</keyword>
<dbReference type="GO" id="GO:0005634">
    <property type="term" value="C:nucleus"/>
    <property type="evidence" value="ECO:0007669"/>
    <property type="project" value="TreeGrafter"/>
</dbReference>
<keyword evidence="4 10" id="KW-0479">Metal-binding</keyword>
<dbReference type="Ensembl" id="ENSACLT00000058732.1">
    <property type="protein sequence ID" value="ENSACLP00000070319.1"/>
    <property type="gene ID" value="ENSACLG00000038810.1"/>
</dbReference>
<evidence type="ECO:0000313" key="13">
    <source>
        <dbReference type="Ensembl" id="ENSACLP00000051324.1"/>
    </source>
</evidence>
<dbReference type="EC" id="3.1.11.2" evidence="3"/>
<dbReference type="Gene3D" id="3.60.10.10">
    <property type="entry name" value="Endonuclease/exonuclease/phosphatase"/>
    <property type="match status" value="1"/>
</dbReference>
<feature type="binding site" evidence="10">
    <location>
        <position position="163"/>
    </location>
    <ligand>
        <name>Mg(2+)</name>
        <dbReference type="ChEBI" id="CHEBI:18420"/>
        <label>1</label>
    </ligand>
</feature>
<dbReference type="PANTHER" id="PTHR22748:SF26">
    <property type="entry name" value="ENDONUCLEASE_EXONUCLEASE_PHOSPHATASE DOMAIN-CONTAINING PROTEIN"/>
    <property type="match status" value="1"/>
</dbReference>
<protein>
    <recommendedName>
        <fullName evidence="3">exodeoxyribonuclease III</fullName>
        <ecNumber evidence="3">3.1.11.2</ecNumber>
    </recommendedName>
</protein>
<evidence type="ECO:0000256" key="10">
    <source>
        <dbReference type="PIRSR" id="PIRSR604808-2"/>
    </source>
</evidence>
<organism evidence="13 14">
    <name type="scientific">Astatotilapia calliptera</name>
    <name type="common">Eastern happy</name>
    <name type="synonym">Chromis callipterus</name>
    <dbReference type="NCBI Taxonomy" id="8154"/>
    <lineage>
        <taxon>Eukaryota</taxon>
        <taxon>Metazoa</taxon>
        <taxon>Chordata</taxon>
        <taxon>Craniata</taxon>
        <taxon>Vertebrata</taxon>
        <taxon>Euteleostomi</taxon>
        <taxon>Actinopterygii</taxon>
        <taxon>Neopterygii</taxon>
        <taxon>Teleostei</taxon>
        <taxon>Neoteleostei</taxon>
        <taxon>Acanthomorphata</taxon>
        <taxon>Ovalentaria</taxon>
        <taxon>Cichlomorphae</taxon>
        <taxon>Cichliformes</taxon>
        <taxon>Cichlidae</taxon>
        <taxon>African cichlids</taxon>
        <taxon>Pseudocrenilabrinae</taxon>
        <taxon>Haplochromini</taxon>
        <taxon>Astatotilapia</taxon>
    </lineage>
</organism>
<evidence type="ECO:0000256" key="6">
    <source>
        <dbReference type="ARBA" id="ARBA00022801"/>
    </source>
</evidence>
<evidence type="ECO:0000256" key="8">
    <source>
        <dbReference type="ARBA" id="ARBA00023204"/>
    </source>
</evidence>
<keyword evidence="14" id="KW-1185">Reference proteome</keyword>
<dbReference type="CDD" id="cd09076">
    <property type="entry name" value="L1-EN"/>
    <property type="match status" value="1"/>
</dbReference>
<keyword evidence="8" id="KW-0234">DNA repair</keyword>
<dbReference type="SUPFAM" id="SSF56219">
    <property type="entry name" value="DNase I-like"/>
    <property type="match status" value="1"/>
</dbReference>
<feature type="site" description="Interaction with DNA substrate" evidence="11">
    <location>
        <position position="163"/>
    </location>
</feature>
<feature type="site" description="Transition state stabilizer" evidence="11">
    <location>
        <position position="77"/>
    </location>
</feature>
<comment type="cofactor">
    <cofactor evidence="10">
        <name>Mg(2+)</name>
        <dbReference type="ChEBI" id="CHEBI:18420"/>
    </cofactor>
    <cofactor evidence="10">
        <name>Mn(2+)</name>
        <dbReference type="ChEBI" id="CHEBI:29035"/>
    </cofactor>
    <text evidence="10">Probably binds two magnesium or manganese ions per subunit.</text>
</comment>
<evidence type="ECO:0000313" key="14">
    <source>
        <dbReference type="Proteomes" id="UP000265100"/>
    </source>
</evidence>
<dbReference type="Pfam" id="PF03372">
    <property type="entry name" value="Exo_endo_phos"/>
    <property type="match status" value="1"/>
</dbReference>
<evidence type="ECO:0000256" key="7">
    <source>
        <dbReference type="ARBA" id="ARBA00022842"/>
    </source>
</evidence>
<dbReference type="Proteomes" id="UP000265100">
    <property type="component" value="Chromosome 18"/>
</dbReference>
<dbReference type="AlphaFoldDB" id="A0AAX7T371"/>
<keyword evidence="6" id="KW-0378">Hydrolase</keyword>
<feature type="binding site" evidence="10">
    <location>
        <position position="77"/>
    </location>
    <ligand>
        <name>Mg(2+)</name>
        <dbReference type="ChEBI" id="CHEBI:18420"/>
        <label>1</label>
    </ligand>
</feature>
<comment type="catalytic activity">
    <reaction evidence="1">
        <text>Exonucleolytic cleavage in the 3'- to 5'-direction to yield nucleoside 5'-phosphates.</text>
        <dbReference type="EC" id="3.1.11.2"/>
    </reaction>
</comment>
<dbReference type="InterPro" id="IPR005135">
    <property type="entry name" value="Endo/exonuclease/phosphatase"/>
</dbReference>
<dbReference type="Ensembl" id="ENSACLT00000064812.1">
    <property type="protein sequence ID" value="ENSACLP00000045104.1"/>
    <property type="gene ID" value="ENSACLG00000038810.1"/>
</dbReference>
<dbReference type="PANTHER" id="PTHR22748">
    <property type="entry name" value="AP ENDONUCLEASE"/>
    <property type="match status" value="1"/>
</dbReference>
<proteinExistence type="inferred from homology"/>
<evidence type="ECO:0000256" key="4">
    <source>
        <dbReference type="ARBA" id="ARBA00022723"/>
    </source>
</evidence>
<evidence type="ECO:0000256" key="2">
    <source>
        <dbReference type="ARBA" id="ARBA00007092"/>
    </source>
</evidence>
<reference evidence="13" key="1">
    <citation type="submission" date="2018-05" db="EMBL/GenBank/DDBJ databases">
        <authorList>
            <person name="Datahose"/>
        </authorList>
    </citation>
    <scope>NUCLEOTIDE SEQUENCE</scope>
</reference>
<feature type="binding site" evidence="10">
    <location>
        <position position="75"/>
    </location>
    <ligand>
        <name>Mg(2+)</name>
        <dbReference type="ChEBI" id="CHEBI:18420"/>
        <label>1</label>
    </ligand>
</feature>
<feature type="domain" description="Endonuclease/exonuclease/phosphatase" evidence="12">
    <location>
        <begin position="63"/>
        <end position="163"/>
    </location>
</feature>
<evidence type="ECO:0000256" key="3">
    <source>
        <dbReference type="ARBA" id="ARBA00012115"/>
    </source>
</evidence>
<name>A0AAX7T371_ASTCA</name>
<evidence type="ECO:0000256" key="1">
    <source>
        <dbReference type="ARBA" id="ARBA00000493"/>
    </source>
</evidence>
<dbReference type="Ensembl" id="ENSACLT00000070817.1">
    <property type="protein sequence ID" value="ENSACLP00000051324.1"/>
    <property type="gene ID" value="ENSACLG00000038810.1"/>
</dbReference>
<reference evidence="13" key="3">
    <citation type="submission" date="2025-05" db="UniProtKB">
        <authorList>
            <consortium name="Ensembl"/>
        </authorList>
    </citation>
    <scope>IDENTIFICATION</scope>
</reference>
<keyword evidence="5" id="KW-0227">DNA damage</keyword>
<accession>A0AAX7T371</accession>
<feature type="site" description="Important for catalytic activity" evidence="11">
    <location>
        <position position="138"/>
    </location>
</feature>
<feature type="active site" description="Proton donor/acceptor" evidence="9">
    <location>
        <position position="75"/>
    </location>
</feature>